<comment type="function">
    <text evidence="7">IF-3 binds to the 28S ribosomal subunit and shifts the equilibrium between 55S ribosomes and their 39S and 28S subunits in favor of the free subunits, thus enhancing the availability of 28S subunits on which protein synthesis initiation begins.</text>
</comment>
<dbReference type="InterPro" id="IPR036787">
    <property type="entry name" value="T_IF-3_N_sf"/>
</dbReference>
<evidence type="ECO:0000259" key="11">
    <source>
        <dbReference type="Pfam" id="PF05198"/>
    </source>
</evidence>
<dbReference type="NCBIfam" id="TIGR00168">
    <property type="entry name" value="infC"/>
    <property type="match status" value="1"/>
</dbReference>
<dbReference type="FunFam" id="3.10.20.80:FF:000002">
    <property type="entry name" value="Mitochondrial translational initiation factor 3"/>
    <property type="match status" value="1"/>
</dbReference>
<dbReference type="Gene3D" id="3.10.20.80">
    <property type="entry name" value="Translation initiation factor 3 (IF-3), N-terminal domain"/>
    <property type="match status" value="1"/>
</dbReference>
<dbReference type="FunFam" id="3.30.110.10:FF:000004">
    <property type="entry name" value="Translation initiation factor IF-3, mitochondrial"/>
    <property type="match status" value="1"/>
</dbReference>
<dbReference type="GO" id="GO:0032790">
    <property type="term" value="P:ribosome disassembly"/>
    <property type="evidence" value="ECO:0007669"/>
    <property type="project" value="TreeGrafter"/>
</dbReference>
<dbReference type="RefSeq" id="XP_023596707.1">
    <property type="nucleotide sequence ID" value="XM_023740939.1"/>
</dbReference>
<feature type="domain" description="Translation initiation factor 3 N-terminal" evidence="11">
    <location>
        <begin position="80"/>
        <end position="147"/>
    </location>
</feature>
<dbReference type="GeneID" id="101347112"/>
<dbReference type="InterPro" id="IPR001288">
    <property type="entry name" value="Translation_initiation_fac_3"/>
</dbReference>
<dbReference type="Gene3D" id="3.30.110.10">
    <property type="entry name" value="Translation initiation factor 3 (IF-3), C-terminal domain"/>
    <property type="match status" value="1"/>
</dbReference>
<dbReference type="SUPFAM" id="SSF54364">
    <property type="entry name" value="Translation initiation factor IF3, N-terminal domain"/>
    <property type="match status" value="1"/>
</dbReference>
<reference evidence="13 14" key="1">
    <citation type="submission" date="2025-04" db="UniProtKB">
        <authorList>
            <consortium name="RefSeq"/>
        </authorList>
    </citation>
    <scope>IDENTIFICATION</scope>
</reference>
<keyword evidence="4" id="KW-0648">Protein biosynthesis</keyword>
<dbReference type="InterPro" id="IPR036788">
    <property type="entry name" value="T_IF-3_C_sf"/>
</dbReference>
<dbReference type="Pfam" id="PF05198">
    <property type="entry name" value="IF3_N"/>
    <property type="match status" value="1"/>
</dbReference>
<evidence type="ECO:0000313" key="15">
    <source>
        <dbReference type="RefSeq" id="XP_023596705.1"/>
    </source>
</evidence>
<evidence type="ECO:0000256" key="3">
    <source>
        <dbReference type="ARBA" id="ARBA00022540"/>
    </source>
</evidence>
<feature type="region of interest" description="Disordered" evidence="9">
    <location>
        <begin position="250"/>
        <end position="279"/>
    </location>
</feature>
<proteinExistence type="inferred from homology"/>
<comment type="similarity">
    <text evidence="2">Belongs to the IF-3 family.</text>
</comment>
<dbReference type="GO" id="GO:0043022">
    <property type="term" value="F:ribosome binding"/>
    <property type="evidence" value="ECO:0007669"/>
    <property type="project" value="TreeGrafter"/>
</dbReference>
<dbReference type="GO" id="GO:0005739">
    <property type="term" value="C:mitochondrion"/>
    <property type="evidence" value="ECO:0007669"/>
    <property type="project" value="UniProtKB-SubCell"/>
</dbReference>
<organism evidence="12 15">
    <name type="scientific">Trichechus manatus latirostris</name>
    <name type="common">Florida manatee</name>
    <dbReference type="NCBI Taxonomy" id="127582"/>
    <lineage>
        <taxon>Eukaryota</taxon>
        <taxon>Metazoa</taxon>
        <taxon>Chordata</taxon>
        <taxon>Craniata</taxon>
        <taxon>Vertebrata</taxon>
        <taxon>Euteleostomi</taxon>
        <taxon>Mammalia</taxon>
        <taxon>Eutheria</taxon>
        <taxon>Afrotheria</taxon>
        <taxon>Sirenia</taxon>
        <taxon>Trichechidae</taxon>
        <taxon>Trichechus</taxon>
    </lineage>
</organism>
<evidence type="ECO:0000256" key="5">
    <source>
        <dbReference type="ARBA" id="ARBA00022946"/>
    </source>
</evidence>
<dbReference type="GO" id="GO:0003743">
    <property type="term" value="F:translation initiation factor activity"/>
    <property type="evidence" value="ECO:0007669"/>
    <property type="project" value="UniProtKB-KW"/>
</dbReference>
<evidence type="ECO:0000256" key="8">
    <source>
        <dbReference type="ARBA" id="ARBA00073270"/>
    </source>
</evidence>
<protein>
    <recommendedName>
        <fullName evidence="8">Translation initiation factor IF-3, mitochondrial</fullName>
    </recommendedName>
</protein>
<comment type="subcellular location">
    <subcellularLocation>
        <location evidence="1">Mitochondrion</location>
    </subcellularLocation>
</comment>
<sequence length="279" mass="31892">MAALFLRRLTLQAIKTENNCIARCLEKHFLQKTAPAQLSVTVSVPRLPSLIHAKAFSVAEDAQDKKNKKKKTETALTSTGRKISERIIQVFDEKGNDLGSMHRADVIKLVDKRDLKLVKRNACTEPPVYQLMTGLQIHEERMRLREQDKAKPKTRPTLTKELTFSSNIGQHDLDTKSKQIQQWIEKNYQVQITIKKGKNVEDPENKMEAIFNQILQTMPGIATFSSKPQAVKGGRAVMCVLRHLSTKEENMYREAQKTQKGDILNKENRNDRPPDVLHQ</sequence>
<dbReference type="InterPro" id="IPR019815">
    <property type="entry name" value="Translation_initiation_fac_3_C"/>
</dbReference>
<evidence type="ECO:0000313" key="16">
    <source>
        <dbReference type="RefSeq" id="XP_023596706.1"/>
    </source>
</evidence>
<evidence type="ECO:0000313" key="18">
    <source>
        <dbReference type="RefSeq" id="XP_023596708.1"/>
    </source>
</evidence>
<evidence type="ECO:0000313" key="14">
    <source>
        <dbReference type="RefSeq" id="XP_023596704.1"/>
    </source>
</evidence>
<dbReference type="RefSeq" id="XP_023596706.1">
    <property type="nucleotide sequence ID" value="XM_023740938.1"/>
</dbReference>
<keyword evidence="12" id="KW-1185">Reference proteome</keyword>
<dbReference type="RefSeq" id="XP_004386632.1">
    <property type="nucleotide sequence ID" value="XM_004386575.2"/>
</dbReference>
<evidence type="ECO:0000313" key="19">
    <source>
        <dbReference type="RefSeq" id="XP_023596709.1"/>
    </source>
</evidence>
<dbReference type="RefSeq" id="XP_023596708.1">
    <property type="nucleotide sequence ID" value="XM_023740940.1"/>
</dbReference>
<evidence type="ECO:0000256" key="7">
    <source>
        <dbReference type="ARBA" id="ARBA00059316"/>
    </source>
</evidence>
<dbReference type="InterPro" id="IPR019814">
    <property type="entry name" value="Translation_initiation_fac_3_N"/>
</dbReference>
<name>A0A2Y9RNQ9_TRIMA</name>
<evidence type="ECO:0000256" key="4">
    <source>
        <dbReference type="ARBA" id="ARBA00022917"/>
    </source>
</evidence>
<keyword evidence="6" id="KW-0496">Mitochondrion</keyword>
<evidence type="ECO:0000256" key="1">
    <source>
        <dbReference type="ARBA" id="ARBA00004173"/>
    </source>
</evidence>
<dbReference type="SUPFAM" id="SSF55200">
    <property type="entry name" value="Translation initiation factor IF3, C-terminal domain"/>
    <property type="match status" value="1"/>
</dbReference>
<evidence type="ECO:0000256" key="2">
    <source>
        <dbReference type="ARBA" id="ARBA00005439"/>
    </source>
</evidence>
<dbReference type="PANTHER" id="PTHR10938">
    <property type="entry name" value="TRANSLATION INITIATION FACTOR IF-3"/>
    <property type="match status" value="1"/>
</dbReference>
<dbReference type="PANTHER" id="PTHR10938:SF0">
    <property type="entry name" value="TRANSLATION INITIATION FACTOR IF-3, MITOCHONDRIAL"/>
    <property type="match status" value="1"/>
</dbReference>
<dbReference type="RefSeq" id="XP_023596705.1">
    <property type="nucleotide sequence ID" value="XM_023740937.1"/>
</dbReference>
<accession>A0A2Y9RNQ9</accession>
<dbReference type="RefSeq" id="XP_023596709.1">
    <property type="nucleotide sequence ID" value="XM_023740941.1"/>
</dbReference>
<evidence type="ECO:0000313" key="17">
    <source>
        <dbReference type="RefSeq" id="XP_023596707.1"/>
    </source>
</evidence>
<evidence type="ECO:0000313" key="13">
    <source>
        <dbReference type="RefSeq" id="XP_004386632.1"/>
    </source>
</evidence>
<evidence type="ECO:0000313" key="12">
    <source>
        <dbReference type="Proteomes" id="UP000248480"/>
    </source>
</evidence>
<dbReference type="CTD" id="219402"/>
<dbReference type="GO" id="GO:0070124">
    <property type="term" value="P:mitochondrial translational initiation"/>
    <property type="evidence" value="ECO:0007669"/>
    <property type="project" value="TreeGrafter"/>
</dbReference>
<keyword evidence="3 13" id="KW-0396">Initiation factor</keyword>
<evidence type="ECO:0000259" key="10">
    <source>
        <dbReference type="Pfam" id="PF00707"/>
    </source>
</evidence>
<keyword evidence="5" id="KW-0809">Transit peptide</keyword>
<gene>
    <name evidence="13 14 15 16 17 18 19" type="primary">MTIF3</name>
</gene>
<evidence type="ECO:0000256" key="9">
    <source>
        <dbReference type="SAM" id="MobiDB-lite"/>
    </source>
</evidence>
<dbReference type="Proteomes" id="UP000248480">
    <property type="component" value="Unplaced"/>
</dbReference>
<evidence type="ECO:0000256" key="6">
    <source>
        <dbReference type="ARBA" id="ARBA00023128"/>
    </source>
</evidence>
<feature type="domain" description="Translation initiation factor 3 C-terminal" evidence="10">
    <location>
        <begin position="159"/>
        <end position="241"/>
    </location>
</feature>
<dbReference type="RefSeq" id="XP_023596704.1">
    <property type="nucleotide sequence ID" value="XM_023740936.1"/>
</dbReference>
<dbReference type="AlphaFoldDB" id="A0A2Y9RNQ9"/>
<dbReference type="KEGG" id="tmu:101347112"/>
<dbReference type="Pfam" id="PF00707">
    <property type="entry name" value="IF3_C"/>
    <property type="match status" value="1"/>
</dbReference>